<dbReference type="Pfam" id="PF19300">
    <property type="entry name" value="BPD_transp_1_N"/>
    <property type="match status" value="1"/>
</dbReference>
<feature type="transmembrane region" description="Helical" evidence="7">
    <location>
        <begin position="133"/>
        <end position="161"/>
    </location>
</feature>
<evidence type="ECO:0000313" key="8">
    <source>
        <dbReference type="EMBL" id="OBQ67123.1"/>
    </source>
</evidence>
<accession>A0A6M7U8Z5</accession>
<keyword evidence="2 7" id="KW-0813">Transport</keyword>
<dbReference type="InterPro" id="IPR035906">
    <property type="entry name" value="MetI-like_sf"/>
</dbReference>
<comment type="subcellular location">
    <subcellularLocation>
        <location evidence="1 7">Cell membrane</location>
        <topology evidence="1 7">Multi-pass membrane protein</topology>
    </subcellularLocation>
</comment>
<comment type="caution">
    <text evidence="8">The sequence shown here is derived from an EMBL/GenBank/DDBJ whole genome shotgun (WGS) entry which is preliminary data.</text>
</comment>
<evidence type="ECO:0000256" key="7">
    <source>
        <dbReference type="RuleBase" id="RU363032"/>
    </source>
</evidence>
<dbReference type="AlphaFoldDB" id="A0A6M7U8Z5"/>
<keyword evidence="6 7" id="KW-0472">Membrane</keyword>
<dbReference type="GO" id="GO:0005886">
    <property type="term" value="C:plasma membrane"/>
    <property type="evidence" value="ECO:0007669"/>
    <property type="project" value="UniProtKB-SubCell"/>
</dbReference>
<feature type="transmembrane region" description="Helical" evidence="7">
    <location>
        <begin position="101"/>
        <end position="121"/>
    </location>
</feature>
<keyword evidence="5 7" id="KW-1133">Transmembrane helix</keyword>
<protein>
    <submittedName>
        <fullName evidence="8">Peptide ABC transporter permease</fullName>
    </submittedName>
</protein>
<dbReference type="PANTHER" id="PTHR43163:SF6">
    <property type="entry name" value="DIPEPTIDE TRANSPORT SYSTEM PERMEASE PROTEIN DPPB-RELATED"/>
    <property type="match status" value="1"/>
</dbReference>
<evidence type="ECO:0000256" key="2">
    <source>
        <dbReference type="ARBA" id="ARBA00022448"/>
    </source>
</evidence>
<dbReference type="Proteomes" id="UP000093737">
    <property type="component" value="Unassembled WGS sequence"/>
</dbReference>
<dbReference type="EMBL" id="LYTK01000010">
    <property type="protein sequence ID" value="OBQ67123.1"/>
    <property type="molecule type" value="Genomic_DNA"/>
</dbReference>
<evidence type="ECO:0000256" key="6">
    <source>
        <dbReference type="ARBA" id="ARBA00023136"/>
    </source>
</evidence>
<evidence type="ECO:0000256" key="4">
    <source>
        <dbReference type="ARBA" id="ARBA00022692"/>
    </source>
</evidence>
<evidence type="ECO:0000256" key="5">
    <source>
        <dbReference type="ARBA" id="ARBA00022989"/>
    </source>
</evidence>
<dbReference type="PROSITE" id="PS50928">
    <property type="entry name" value="ABC_TM1"/>
    <property type="match status" value="1"/>
</dbReference>
<dbReference type="CDD" id="cd06261">
    <property type="entry name" value="TM_PBP2"/>
    <property type="match status" value="1"/>
</dbReference>
<dbReference type="Gene3D" id="1.10.3720.10">
    <property type="entry name" value="MetI-like"/>
    <property type="match status" value="1"/>
</dbReference>
<keyword evidence="4 7" id="KW-0812">Transmembrane</keyword>
<sequence length="319" mass="33507">MAIVRPLAARAGSLLLTLWLVSALVFLAGQVLPGDVGRVMLGPFADAQAVAELNRKLGTDQPILAQYWHWFSRAISGDFGDSLSMRAPVAPFVVSSIKNSAALAGVVLLFLVPIGIGAGVVAGLRSGSLADRLIVLTGVSLSIVPDFVSGLLLLMVFGLWLAWFPITGAAPDGAGFWTSSYHLILPALPLVLNLIGYVARMTRAGVIEARAADYTRTAILKGLSPSQVLFKHVLRNALVPTVAVIATQSGFLLGGLVVIEALFGIQGLGNLVLSAAKARDFPMLEAGVLVMATIFVSTAAIGDLLQALLDPRQRRRNAP</sequence>
<evidence type="ECO:0000313" key="9">
    <source>
        <dbReference type="Proteomes" id="UP000093737"/>
    </source>
</evidence>
<reference evidence="8 9" key="1">
    <citation type="submission" date="2016-05" db="EMBL/GenBank/DDBJ databases">
        <authorList>
            <person name="Ramsay J.P."/>
        </authorList>
    </citation>
    <scope>NUCLEOTIDE SEQUENCE [LARGE SCALE GENOMIC DNA]</scope>
    <source>
        <strain evidence="8 9">NZP2042</strain>
    </source>
</reference>
<name>A0A6M7U8Z5_RHILI</name>
<dbReference type="GO" id="GO:0071916">
    <property type="term" value="F:dipeptide transmembrane transporter activity"/>
    <property type="evidence" value="ECO:0007669"/>
    <property type="project" value="TreeGrafter"/>
</dbReference>
<comment type="similarity">
    <text evidence="7">Belongs to the binding-protein-dependent transport system permease family.</text>
</comment>
<feature type="transmembrane region" description="Helical" evidence="7">
    <location>
        <begin position="286"/>
        <end position="309"/>
    </location>
</feature>
<gene>
    <name evidence="8" type="ORF">A8145_29835</name>
</gene>
<evidence type="ECO:0000256" key="3">
    <source>
        <dbReference type="ARBA" id="ARBA00022475"/>
    </source>
</evidence>
<evidence type="ECO:0000256" key="1">
    <source>
        <dbReference type="ARBA" id="ARBA00004651"/>
    </source>
</evidence>
<feature type="transmembrane region" description="Helical" evidence="7">
    <location>
        <begin position="237"/>
        <end position="266"/>
    </location>
</feature>
<dbReference type="SUPFAM" id="SSF161098">
    <property type="entry name" value="MetI-like"/>
    <property type="match status" value="1"/>
</dbReference>
<keyword evidence="3" id="KW-1003">Cell membrane</keyword>
<organism evidence="8 9">
    <name type="scientific">Rhizobium loti</name>
    <name type="common">Mesorhizobium loti</name>
    <dbReference type="NCBI Taxonomy" id="381"/>
    <lineage>
        <taxon>Bacteria</taxon>
        <taxon>Pseudomonadati</taxon>
        <taxon>Pseudomonadota</taxon>
        <taxon>Alphaproteobacteria</taxon>
        <taxon>Hyphomicrobiales</taxon>
        <taxon>Phyllobacteriaceae</taxon>
        <taxon>Mesorhizobium</taxon>
    </lineage>
</organism>
<feature type="transmembrane region" description="Helical" evidence="7">
    <location>
        <begin position="181"/>
        <end position="199"/>
    </location>
</feature>
<proteinExistence type="inferred from homology"/>
<dbReference type="PANTHER" id="PTHR43163">
    <property type="entry name" value="DIPEPTIDE TRANSPORT SYSTEM PERMEASE PROTEIN DPPB-RELATED"/>
    <property type="match status" value="1"/>
</dbReference>
<dbReference type="InterPro" id="IPR000515">
    <property type="entry name" value="MetI-like"/>
</dbReference>
<dbReference type="Pfam" id="PF00528">
    <property type="entry name" value="BPD_transp_1"/>
    <property type="match status" value="1"/>
</dbReference>
<dbReference type="InterPro" id="IPR045621">
    <property type="entry name" value="BPD_transp_1_N"/>
</dbReference>